<name>A0A3P8FDG6_9TREM</name>
<accession>A0A3P8FDG6</accession>
<dbReference type="AlphaFoldDB" id="A0A3P8FDG6"/>
<reference evidence="1 2" key="1">
    <citation type="submission" date="2018-11" db="EMBL/GenBank/DDBJ databases">
        <authorList>
            <consortium name="Pathogen Informatics"/>
        </authorList>
    </citation>
    <scope>NUCLEOTIDE SEQUENCE [LARGE SCALE GENOMIC DNA]</scope>
    <source>
        <strain evidence="1 2">Zambia</strain>
    </source>
</reference>
<dbReference type="Proteomes" id="UP000277204">
    <property type="component" value="Unassembled WGS sequence"/>
</dbReference>
<protein>
    <submittedName>
        <fullName evidence="1">Uncharacterized protein</fullName>
    </submittedName>
</protein>
<gene>
    <name evidence="1" type="ORF">SMRZ_LOCUS25612</name>
</gene>
<evidence type="ECO:0000313" key="2">
    <source>
        <dbReference type="Proteomes" id="UP000277204"/>
    </source>
</evidence>
<dbReference type="EMBL" id="UZAI01021544">
    <property type="protein sequence ID" value="VDP55784.1"/>
    <property type="molecule type" value="Genomic_DNA"/>
</dbReference>
<organism evidence="1 2">
    <name type="scientific">Schistosoma margrebowiei</name>
    <dbReference type="NCBI Taxonomy" id="48269"/>
    <lineage>
        <taxon>Eukaryota</taxon>
        <taxon>Metazoa</taxon>
        <taxon>Spiralia</taxon>
        <taxon>Lophotrochozoa</taxon>
        <taxon>Platyhelminthes</taxon>
        <taxon>Trematoda</taxon>
        <taxon>Digenea</taxon>
        <taxon>Strigeidida</taxon>
        <taxon>Schistosomatoidea</taxon>
        <taxon>Schistosomatidae</taxon>
        <taxon>Schistosoma</taxon>
    </lineage>
</organism>
<keyword evidence="2" id="KW-1185">Reference proteome</keyword>
<proteinExistence type="predicted"/>
<sequence>MLENTSMDDNWKEIKETLTSMCQEVLGYKKQHHKEWIIMENLDSIQERKNKKTVISNSRTRTEKVKAQAEYTGASKQVKRSIRAVKYKYMREQAMTAEITAREGNMKELCQTMKKPSG</sequence>
<evidence type="ECO:0000313" key="1">
    <source>
        <dbReference type="EMBL" id="VDP55784.1"/>
    </source>
</evidence>